<dbReference type="PANTHER" id="PTHR47515">
    <property type="entry name" value="LOW CALCIUM RESPONSE LOCUS PROTEIN T"/>
    <property type="match status" value="1"/>
</dbReference>
<dbReference type="EMBL" id="WEIA01000006">
    <property type="protein sequence ID" value="NLR21925.1"/>
    <property type="molecule type" value="Genomic_DNA"/>
</dbReference>
<feature type="region of interest" description="Disordered" evidence="1">
    <location>
        <begin position="69"/>
        <end position="95"/>
    </location>
</feature>
<feature type="compositionally biased region" description="Polar residues" evidence="1">
    <location>
        <begin position="85"/>
        <end position="95"/>
    </location>
</feature>
<keyword evidence="6" id="KW-1185">Reference proteome</keyword>
<reference evidence="4 6" key="2">
    <citation type="submission" date="2023-10" db="EMBL/GenBank/DDBJ databases">
        <title>To unveil natural product biosynthetic capacity in Pseudoalteromonas.</title>
        <authorList>
            <person name="Wang J."/>
        </authorList>
    </citation>
    <scope>NUCLEOTIDE SEQUENCE [LARGE SCALE GENOMIC DNA]</scope>
    <source>
        <strain evidence="4 6">DSM 15914</strain>
    </source>
</reference>
<protein>
    <submittedName>
        <fullName evidence="3 4">Transposase</fullName>
    </submittedName>
</protein>
<dbReference type="Proteomes" id="UP001304419">
    <property type="component" value="Chromosome 1"/>
</dbReference>
<dbReference type="RefSeq" id="WP_084204207.1">
    <property type="nucleotide sequence ID" value="NZ_CBCSDF010000013.1"/>
</dbReference>
<dbReference type="AlphaFoldDB" id="A0A8I2H473"/>
<organism evidence="3 5">
    <name type="scientific">Pseudoalteromonas maricaloris</name>
    <dbReference type="NCBI Taxonomy" id="184924"/>
    <lineage>
        <taxon>Bacteria</taxon>
        <taxon>Pseudomonadati</taxon>
        <taxon>Pseudomonadota</taxon>
        <taxon>Gammaproteobacteria</taxon>
        <taxon>Alteromonadales</taxon>
        <taxon>Pseudoalteromonadaceae</taxon>
        <taxon>Pseudoalteromonas</taxon>
    </lineage>
</organism>
<dbReference type="PANTHER" id="PTHR47515:SF2">
    <property type="entry name" value="INTEGRASE CORE DOMAIN PROTEIN"/>
    <property type="match status" value="1"/>
</dbReference>
<dbReference type="Proteomes" id="UP000646877">
    <property type="component" value="Unassembled WGS sequence"/>
</dbReference>
<evidence type="ECO:0000256" key="1">
    <source>
        <dbReference type="SAM" id="MobiDB-lite"/>
    </source>
</evidence>
<dbReference type="EMBL" id="CP137578">
    <property type="protein sequence ID" value="WOX28662.1"/>
    <property type="molecule type" value="Genomic_DNA"/>
</dbReference>
<reference evidence="3" key="1">
    <citation type="submission" date="2019-10" db="EMBL/GenBank/DDBJ databases">
        <authorList>
            <person name="Paulsen S."/>
        </authorList>
    </citation>
    <scope>NUCLEOTIDE SEQUENCE</scope>
    <source>
        <strain evidence="3">LMG 19692</strain>
    </source>
</reference>
<proteinExistence type="predicted"/>
<evidence type="ECO:0000313" key="4">
    <source>
        <dbReference type="EMBL" id="WOX28662.1"/>
    </source>
</evidence>
<dbReference type="Pfam" id="PF13276">
    <property type="entry name" value="HTH_21"/>
    <property type="match status" value="1"/>
</dbReference>
<feature type="domain" description="HTH-like" evidence="2">
    <location>
        <begin position="17"/>
        <end position="73"/>
    </location>
</feature>
<sequence>MAGLSRSVFYYKHKRPLDDEVIDALLALVERHPRWGLPKLFKRLRNKGKPWNKKRVERVYNMLKLNLRRKGKRRVPTRTPEPLSAPTQHNESWSI</sequence>
<accession>A0A8I2H473</accession>
<dbReference type="InterPro" id="IPR025948">
    <property type="entry name" value="HTH-like_dom"/>
</dbReference>
<name>A0A8I2H473_9GAMM</name>
<evidence type="ECO:0000313" key="3">
    <source>
        <dbReference type="EMBL" id="NLR21925.1"/>
    </source>
</evidence>
<gene>
    <name evidence="3" type="ORF">F9Y85_11445</name>
    <name evidence="4" type="ORF">R5H13_18910</name>
</gene>
<evidence type="ECO:0000313" key="5">
    <source>
        <dbReference type="Proteomes" id="UP000646877"/>
    </source>
</evidence>
<evidence type="ECO:0000313" key="6">
    <source>
        <dbReference type="Proteomes" id="UP001304419"/>
    </source>
</evidence>
<evidence type="ECO:0000259" key="2">
    <source>
        <dbReference type="Pfam" id="PF13276"/>
    </source>
</evidence>